<evidence type="ECO:0000313" key="4">
    <source>
        <dbReference type="Proteomes" id="UP000184444"/>
    </source>
</evidence>
<feature type="transmembrane region" description="Helical" evidence="2">
    <location>
        <begin position="62"/>
        <end position="80"/>
    </location>
</feature>
<keyword evidence="2" id="KW-0812">Transmembrane</keyword>
<feature type="transmembrane region" description="Helical" evidence="2">
    <location>
        <begin position="6"/>
        <end position="24"/>
    </location>
</feature>
<organism evidence="3 4">
    <name type="scientific">Paracoccus solventivorans</name>
    <dbReference type="NCBI Taxonomy" id="53463"/>
    <lineage>
        <taxon>Bacteria</taxon>
        <taxon>Pseudomonadati</taxon>
        <taxon>Pseudomonadota</taxon>
        <taxon>Alphaproteobacteria</taxon>
        <taxon>Rhodobacterales</taxon>
        <taxon>Paracoccaceae</taxon>
        <taxon>Paracoccus</taxon>
    </lineage>
</organism>
<feature type="region of interest" description="Disordered" evidence="1">
    <location>
        <begin position="247"/>
        <end position="271"/>
    </location>
</feature>
<evidence type="ECO:0000256" key="1">
    <source>
        <dbReference type="SAM" id="MobiDB-lite"/>
    </source>
</evidence>
<dbReference type="RefSeq" id="WP_073068604.1">
    <property type="nucleotide sequence ID" value="NZ_FRCK01000014.1"/>
</dbReference>
<feature type="transmembrane region" description="Helical" evidence="2">
    <location>
        <begin position="189"/>
        <end position="211"/>
    </location>
</feature>
<evidence type="ECO:0000313" key="3">
    <source>
        <dbReference type="EMBL" id="SHM57252.1"/>
    </source>
</evidence>
<feature type="transmembrane region" description="Helical" evidence="2">
    <location>
        <begin position="36"/>
        <end position="56"/>
    </location>
</feature>
<keyword evidence="2" id="KW-0472">Membrane</keyword>
<reference evidence="4" key="1">
    <citation type="submission" date="2016-11" db="EMBL/GenBank/DDBJ databases">
        <authorList>
            <person name="Varghese N."/>
            <person name="Submissions S."/>
        </authorList>
    </citation>
    <scope>NUCLEOTIDE SEQUENCE [LARGE SCALE GENOMIC DNA]</scope>
    <source>
        <strain evidence="4">DSM 6637</strain>
    </source>
</reference>
<name>A0A1M7JW14_9RHOB</name>
<feature type="compositionally biased region" description="Basic and acidic residues" evidence="1">
    <location>
        <begin position="248"/>
        <end position="271"/>
    </location>
</feature>
<sequence>MEIWAVLLLALLPGLGNFAGGMLAEFGGASPRMLNFALHAASGIVIGIVAVELIPAALEGLAGWWIALAVAAGGVAYVLIEAGVERLQQKKGTGTDRTSMWMIYVAVAVDLTADGVMLGSGTAVSLAFGVTLAAGQVLADLPEGFAAVADLRENGVPRKRRIMLSASFILYCVGAALLAYLLLRGAPDAAKLAALAFAAGLLSVAAVEDMLDEAHEAREDTHGSVLAFVGGLALFVLVSAGLETVLGDDPHDPAQNEAVRSEGERSADPAA</sequence>
<keyword evidence="4" id="KW-1185">Reference proteome</keyword>
<evidence type="ECO:0000256" key="2">
    <source>
        <dbReference type="SAM" id="Phobius"/>
    </source>
</evidence>
<dbReference type="AlphaFoldDB" id="A0A1M7JW14"/>
<dbReference type="EMBL" id="FRCK01000014">
    <property type="protein sequence ID" value="SHM57252.1"/>
    <property type="molecule type" value="Genomic_DNA"/>
</dbReference>
<dbReference type="Proteomes" id="UP000184444">
    <property type="component" value="Unassembled WGS sequence"/>
</dbReference>
<feature type="transmembrane region" description="Helical" evidence="2">
    <location>
        <begin position="162"/>
        <end position="183"/>
    </location>
</feature>
<proteinExistence type="predicted"/>
<gene>
    <name evidence="3" type="ORF">SAMN05444389_11430</name>
</gene>
<dbReference type="STRING" id="53463.SAMN05444389_11430"/>
<feature type="transmembrane region" description="Helical" evidence="2">
    <location>
        <begin position="101"/>
        <end position="118"/>
    </location>
</feature>
<protein>
    <submittedName>
        <fullName evidence="3">Zinc transporter, ZIP family</fullName>
    </submittedName>
</protein>
<accession>A0A1M7JW14</accession>
<feature type="transmembrane region" description="Helical" evidence="2">
    <location>
        <begin position="124"/>
        <end position="141"/>
    </location>
</feature>
<feature type="transmembrane region" description="Helical" evidence="2">
    <location>
        <begin position="223"/>
        <end position="242"/>
    </location>
</feature>
<keyword evidence="2" id="KW-1133">Transmembrane helix</keyword>